<dbReference type="GO" id="GO:0007030">
    <property type="term" value="P:Golgi organization"/>
    <property type="evidence" value="ECO:0007669"/>
    <property type="project" value="TreeGrafter"/>
</dbReference>
<evidence type="ECO:0000256" key="1">
    <source>
        <dbReference type="SAM" id="MobiDB-lite"/>
    </source>
</evidence>
<dbReference type="GO" id="GO:0009306">
    <property type="term" value="P:protein secretion"/>
    <property type="evidence" value="ECO:0007669"/>
    <property type="project" value="TreeGrafter"/>
</dbReference>
<dbReference type="EMBL" id="JAUCMV010000003">
    <property type="protein sequence ID" value="KAK0410309.1"/>
    <property type="molecule type" value="Genomic_DNA"/>
</dbReference>
<evidence type="ECO:0000313" key="3">
    <source>
        <dbReference type="Proteomes" id="UP001175271"/>
    </source>
</evidence>
<reference evidence="2" key="1">
    <citation type="submission" date="2023-06" db="EMBL/GenBank/DDBJ databases">
        <title>Genomic analysis of the entomopathogenic nematode Steinernema hermaphroditum.</title>
        <authorList>
            <person name="Schwarz E.M."/>
            <person name="Heppert J.K."/>
            <person name="Baniya A."/>
            <person name="Schwartz H.T."/>
            <person name="Tan C.-H."/>
            <person name="Antoshechkin I."/>
            <person name="Sternberg P.W."/>
            <person name="Goodrich-Blair H."/>
            <person name="Dillman A.R."/>
        </authorList>
    </citation>
    <scope>NUCLEOTIDE SEQUENCE</scope>
    <source>
        <strain evidence="2">PS9179</strain>
        <tissue evidence="2">Whole animal</tissue>
    </source>
</reference>
<evidence type="ECO:0000313" key="2">
    <source>
        <dbReference type="EMBL" id="KAK0410309.1"/>
    </source>
</evidence>
<dbReference type="PANTHER" id="PTHR17985:SF8">
    <property type="entry name" value="TRANSPORT AND GOLGI ORGANIZATION PROTEIN 2 HOMOLOG"/>
    <property type="match status" value="1"/>
</dbReference>
<sequence>MVTQRKPLDVPINPISVAPVHQWTPLLFHPSTSPGSSFNVLYKPVMCVTFVYFCAEGEDSPFKLVVINNRDEQLDRPTSTLAWENAILAGRDEKDPARGTWLGVNKRGDVGNLLSITQKAAQLNANAQSRGTIPSEFLNSSQTAYDFCSAQSKKATQFNGFQFLGLNRNEKGLYELCSLTNLLVDAVKPTQWPAGAYGFGNSPRTSSFRKVLRGEELFKSALDIILQQKLEPKEAIPVLLDVLTDTQKCCPDEQLAFQTGHPESVYAFFTSVFVTSGHRYGTRSHSIFIVDKNDNATFYEKRMTSTTKEGTQGDWSESTETFSLNPVF</sequence>
<dbReference type="PANTHER" id="PTHR17985">
    <property type="entry name" value="SER/THR-RICH PROTEIN T10 IN DGCR REGION"/>
    <property type="match status" value="1"/>
</dbReference>
<comment type="caution">
    <text evidence="2">The sequence shown here is derived from an EMBL/GenBank/DDBJ whole genome shotgun (WGS) entry which is preliminary data.</text>
</comment>
<dbReference type="InterPro" id="IPR008551">
    <property type="entry name" value="TANGO2"/>
</dbReference>
<gene>
    <name evidence="2" type="ORF">QR680_005059</name>
</gene>
<dbReference type="AlphaFoldDB" id="A0AA39HRY2"/>
<organism evidence="2 3">
    <name type="scientific">Steinernema hermaphroditum</name>
    <dbReference type="NCBI Taxonomy" id="289476"/>
    <lineage>
        <taxon>Eukaryota</taxon>
        <taxon>Metazoa</taxon>
        <taxon>Ecdysozoa</taxon>
        <taxon>Nematoda</taxon>
        <taxon>Chromadorea</taxon>
        <taxon>Rhabditida</taxon>
        <taxon>Tylenchina</taxon>
        <taxon>Panagrolaimomorpha</taxon>
        <taxon>Strongyloidoidea</taxon>
        <taxon>Steinernematidae</taxon>
        <taxon>Steinernema</taxon>
    </lineage>
</organism>
<evidence type="ECO:0008006" key="4">
    <source>
        <dbReference type="Google" id="ProtNLM"/>
    </source>
</evidence>
<dbReference type="Pfam" id="PF05742">
    <property type="entry name" value="TANGO2"/>
    <property type="match status" value="1"/>
</dbReference>
<dbReference type="Proteomes" id="UP001175271">
    <property type="component" value="Unassembled WGS sequence"/>
</dbReference>
<feature type="region of interest" description="Disordered" evidence="1">
    <location>
        <begin position="307"/>
        <end position="328"/>
    </location>
</feature>
<protein>
    <recommendedName>
        <fullName evidence="4">Transport and Golgi organization protein 2 homolog</fullName>
    </recommendedName>
</protein>
<dbReference type="GO" id="GO:0005794">
    <property type="term" value="C:Golgi apparatus"/>
    <property type="evidence" value="ECO:0007669"/>
    <property type="project" value="TreeGrafter"/>
</dbReference>
<name>A0AA39HRY2_9BILA</name>
<accession>A0AA39HRY2</accession>
<proteinExistence type="predicted"/>
<keyword evidence="3" id="KW-1185">Reference proteome</keyword>